<dbReference type="SMART" id="SM00448">
    <property type="entry name" value="REC"/>
    <property type="match status" value="1"/>
</dbReference>
<evidence type="ECO:0000256" key="9">
    <source>
        <dbReference type="ARBA" id="ARBA00022737"/>
    </source>
</evidence>
<feature type="domain" description="PAS" evidence="17">
    <location>
        <begin position="261"/>
        <end position="334"/>
    </location>
</feature>
<dbReference type="InterPro" id="IPR001610">
    <property type="entry name" value="PAC"/>
</dbReference>
<comment type="caution">
    <text evidence="19">The sequence shown here is derived from an EMBL/GenBank/DDBJ whole genome shotgun (WGS) entry which is preliminary data.</text>
</comment>
<dbReference type="InterPro" id="IPR035965">
    <property type="entry name" value="PAS-like_dom_sf"/>
</dbReference>
<evidence type="ECO:0000256" key="12">
    <source>
        <dbReference type="ARBA" id="ARBA00022989"/>
    </source>
</evidence>
<dbReference type="SMART" id="SM00091">
    <property type="entry name" value="PAS"/>
    <property type="match status" value="4"/>
</dbReference>
<dbReference type="PRINTS" id="PR00344">
    <property type="entry name" value="BCTRLSENSOR"/>
</dbReference>
<keyword evidence="12" id="KW-1133">Transmembrane helix</keyword>
<evidence type="ECO:0000313" key="20">
    <source>
        <dbReference type="Proteomes" id="UP000580654"/>
    </source>
</evidence>
<dbReference type="GO" id="GO:0000155">
    <property type="term" value="F:phosphorelay sensor kinase activity"/>
    <property type="evidence" value="ECO:0007669"/>
    <property type="project" value="InterPro"/>
</dbReference>
<dbReference type="PANTHER" id="PTHR43304:SF1">
    <property type="entry name" value="PAC DOMAIN-CONTAINING PROTEIN"/>
    <property type="match status" value="1"/>
</dbReference>
<dbReference type="Pfam" id="PF00072">
    <property type="entry name" value="Response_reg"/>
    <property type="match status" value="1"/>
</dbReference>
<feature type="domain" description="PAC" evidence="18">
    <location>
        <begin position="336"/>
        <end position="388"/>
    </location>
</feature>
<dbReference type="AlphaFoldDB" id="A0A840YMP2"/>
<dbReference type="Gene3D" id="2.10.70.100">
    <property type="match status" value="1"/>
</dbReference>
<dbReference type="Pfam" id="PF00989">
    <property type="entry name" value="PAS"/>
    <property type="match status" value="1"/>
</dbReference>
<evidence type="ECO:0000256" key="3">
    <source>
        <dbReference type="ARBA" id="ARBA00012438"/>
    </source>
</evidence>
<dbReference type="GO" id="GO:0000166">
    <property type="term" value="F:nucleotide binding"/>
    <property type="evidence" value="ECO:0007669"/>
    <property type="project" value="UniProtKB-KW"/>
</dbReference>
<keyword evidence="10" id="KW-0547">Nucleotide-binding</keyword>
<dbReference type="InterPro" id="IPR003594">
    <property type="entry name" value="HATPase_dom"/>
</dbReference>
<reference evidence="19 20" key="1">
    <citation type="submission" date="2020-08" db="EMBL/GenBank/DDBJ databases">
        <title>Genomic Encyclopedia of Type Strains, Phase IV (KMG-IV): sequencing the most valuable type-strain genomes for metagenomic binning, comparative biology and taxonomic classification.</title>
        <authorList>
            <person name="Goeker M."/>
        </authorList>
    </citation>
    <scope>NUCLEOTIDE SEQUENCE [LARGE SCALE GENOMIC DNA]</scope>
    <source>
        <strain evidence="19 20">DSM 25622</strain>
    </source>
</reference>
<dbReference type="PROSITE" id="PS50110">
    <property type="entry name" value="RESPONSE_REGULATORY"/>
    <property type="match status" value="1"/>
</dbReference>
<dbReference type="InterPro" id="IPR036890">
    <property type="entry name" value="HATPase_C_sf"/>
</dbReference>
<dbReference type="InterPro" id="IPR003661">
    <property type="entry name" value="HisK_dim/P_dom"/>
</dbReference>
<dbReference type="InterPro" id="IPR000700">
    <property type="entry name" value="PAS-assoc_C"/>
</dbReference>
<evidence type="ECO:0000256" key="7">
    <source>
        <dbReference type="ARBA" id="ARBA00022679"/>
    </source>
</evidence>
<dbReference type="SUPFAM" id="SSF55874">
    <property type="entry name" value="ATPase domain of HSP90 chaperone/DNA topoisomerase II/histidine kinase"/>
    <property type="match status" value="1"/>
</dbReference>
<dbReference type="InterPro" id="IPR004358">
    <property type="entry name" value="Sig_transdc_His_kin-like_C"/>
</dbReference>
<dbReference type="InterPro" id="IPR000014">
    <property type="entry name" value="PAS"/>
</dbReference>
<dbReference type="CDD" id="cd00082">
    <property type="entry name" value="HisKA"/>
    <property type="match status" value="1"/>
</dbReference>
<feature type="domain" description="Response regulatory" evidence="16">
    <location>
        <begin position="799"/>
        <end position="911"/>
    </location>
</feature>
<feature type="domain" description="PAS" evidence="17">
    <location>
        <begin position="389"/>
        <end position="461"/>
    </location>
</feature>
<keyword evidence="11" id="KW-0418">Kinase</keyword>
<feature type="domain" description="PAC" evidence="18">
    <location>
        <begin position="201"/>
        <end position="260"/>
    </location>
</feature>
<dbReference type="SMART" id="SM00387">
    <property type="entry name" value="HATPase_c"/>
    <property type="match status" value="1"/>
</dbReference>
<evidence type="ECO:0000256" key="10">
    <source>
        <dbReference type="ARBA" id="ARBA00022741"/>
    </source>
</evidence>
<keyword evidence="8" id="KW-0812">Transmembrane</keyword>
<dbReference type="SUPFAM" id="SSF55785">
    <property type="entry name" value="PYP-like sensor domain (PAS domain)"/>
    <property type="match status" value="4"/>
</dbReference>
<dbReference type="Proteomes" id="UP000580654">
    <property type="component" value="Unassembled WGS sequence"/>
</dbReference>
<dbReference type="InterPro" id="IPR052162">
    <property type="entry name" value="Sensor_kinase/Photoreceptor"/>
</dbReference>
<comment type="subcellular location">
    <subcellularLocation>
        <location evidence="2">Cell inner membrane</location>
        <topology evidence="2">Multi-pass membrane protein</topology>
    </subcellularLocation>
</comment>
<dbReference type="EMBL" id="JACIJD010000038">
    <property type="protein sequence ID" value="MBB5696343.1"/>
    <property type="molecule type" value="Genomic_DNA"/>
</dbReference>
<evidence type="ECO:0000259" key="17">
    <source>
        <dbReference type="PROSITE" id="PS50112"/>
    </source>
</evidence>
<feature type="domain" description="PAC" evidence="18">
    <location>
        <begin position="465"/>
        <end position="517"/>
    </location>
</feature>
<feature type="modified residue" description="4-aspartylphosphate" evidence="14">
    <location>
        <position position="850"/>
    </location>
</feature>
<evidence type="ECO:0000259" key="18">
    <source>
        <dbReference type="PROSITE" id="PS50113"/>
    </source>
</evidence>
<keyword evidence="13" id="KW-0472">Membrane</keyword>
<keyword evidence="4" id="KW-1003">Cell membrane</keyword>
<dbReference type="InterPro" id="IPR036097">
    <property type="entry name" value="HisK_dim/P_sf"/>
</dbReference>
<evidence type="ECO:0000256" key="2">
    <source>
        <dbReference type="ARBA" id="ARBA00004429"/>
    </source>
</evidence>
<evidence type="ECO:0000259" key="15">
    <source>
        <dbReference type="PROSITE" id="PS50109"/>
    </source>
</evidence>
<dbReference type="PROSITE" id="PS50112">
    <property type="entry name" value="PAS"/>
    <property type="match status" value="3"/>
</dbReference>
<evidence type="ECO:0000256" key="13">
    <source>
        <dbReference type="ARBA" id="ARBA00023136"/>
    </source>
</evidence>
<dbReference type="SMART" id="SM00388">
    <property type="entry name" value="HisKA"/>
    <property type="match status" value="1"/>
</dbReference>
<evidence type="ECO:0000256" key="4">
    <source>
        <dbReference type="ARBA" id="ARBA00022475"/>
    </source>
</evidence>
<dbReference type="Pfam" id="PF02518">
    <property type="entry name" value="HATPase_c"/>
    <property type="match status" value="1"/>
</dbReference>
<dbReference type="EC" id="2.7.13.3" evidence="3"/>
<keyword evidence="6 14" id="KW-0597">Phosphoprotein</keyword>
<evidence type="ECO:0000256" key="1">
    <source>
        <dbReference type="ARBA" id="ARBA00000085"/>
    </source>
</evidence>
<dbReference type="Pfam" id="PF08447">
    <property type="entry name" value="PAS_3"/>
    <property type="match status" value="2"/>
</dbReference>
<dbReference type="GO" id="GO:0006355">
    <property type="term" value="P:regulation of DNA-templated transcription"/>
    <property type="evidence" value="ECO:0007669"/>
    <property type="project" value="InterPro"/>
</dbReference>
<keyword evidence="20" id="KW-1185">Reference proteome</keyword>
<dbReference type="InterPro" id="IPR011006">
    <property type="entry name" value="CheY-like_superfamily"/>
</dbReference>
<comment type="catalytic activity">
    <reaction evidence="1">
        <text>ATP + protein L-histidine = ADP + protein N-phospho-L-histidine.</text>
        <dbReference type="EC" id="2.7.13.3"/>
    </reaction>
</comment>
<gene>
    <name evidence="19" type="ORF">FHS87_004414</name>
</gene>
<evidence type="ECO:0000256" key="6">
    <source>
        <dbReference type="ARBA" id="ARBA00022553"/>
    </source>
</evidence>
<evidence type="ECO:0000256" key="5">
    <source>
        <dbReference type="ARBA" id="ARBA00022519"/>
    </source>
</evidence>
<evidence type="ECO:0000313" key="19">
    <source>
        <dbReference type="EMBL" id="MBB5696343.1"/>
    </source>
</evidence>
<dbReference type="PANTHER" id="PTHR43304">
    <property type="entry name" value="PHYTOCHROME-LIKE PROTEIN CPH1"/>
    <property type="match status" value="1"/>
</dbReference>
<dbReference type="SUPFAM" id="SSF52172">
    <property type="entry name" value="CheY-like"/>
    <property type="match status" value="1"/>
</dbReference>
<evidence type="ECO:0000256" key="11">
    <source>
        <dbReference type="ARBA" id="ARBA00022777"/>
    </source>
</evidence>
<organism evidence="19 20">
    <name type="scientific">Muricoccus pecuniae</name>
    <dbReference type="NCBI Taxonomy" id="693023"/>
    <lineage>
        <taxon>Bacteria</taxon>
        <taxon>Pseudomonadati</taxon>
        <taxon>Pseudomonadota</taxon>
        <taxon>Alphaproteobacteria</taxon>
        <taxon>Acetobacterales</taxon>
        <taxon>Roseomonadaceae</taxon>
        <taxon>Muricoccus</taxon>
    </lineage>
</organism>
<dbReference type="InterPro" id="IPR001789">
    <property type="entry name" value="Sig_transdc_resp-reg_receiver"/>
</dbReference>
<dbReference type="InterPro" id="IPR005467">
    <property type="entry name" value="His_kinase_dom"/>
</dbReference>
<dbReference type="Gene3D" id="1.10.287.130">
    <property type="match status" value="1"/>
</dbReference>
<dbReference type="Gene3D" id="3.30.565.10">
    <property type="entry name" value="Histidine kinase-like ATPase, C-terminal domain"/>
    <property type="match status" value="1"/>
</dbReference>
<evidence type="ECO:0000256" key="8">
    <source>
        <dbReference type="ARBA" id="ARBA00022692"/>
    </source>
</evidence>
<dbReference type="InterPro" id="IPR013656">
    <property type="entry name" value="PAS_4"/>
</dbReference>
<dbReference type="RefSeq" id="WP_184521555.1">
    <property type="nucleotide sequence ID" value="NZ_JACIJD010000038.1"/>
</dbReference>
<dbReference type="GO" id="GO:0005886">
    <property type="term" value="C:plasma membrane"/>
    <property type="evidence" value="ECO:0007669"/>
    <property type="project" value="UniProtKB-SubCell"/>
</dbReference>
<feature type="domain" description="PAS" evidence="17">
    <location>
        <begin position="13"/>
        <end position="65"/>
    </location>
</feature>
<evidence type="ECO:0000259" key="16">
    <source>
        <dbReference type="PROSITE" id="PS50110"/>
    </source>
</evidence>
<dbReference type="Gene3D" id="3.30.450.20">
    <property type="entry name" value="PAS domain"/>
    <property type="match status" value="4"/>
</dbReference>
<dbReference type="Gene3D" id="3.40.50.2300">
    <property type="match status" value="1"/>
</dbReference>
<dbReference type="InterPro" id="IPR013767">
    <property type="entry name" value="PAS_fold"/>
</dbReference>
<dbReference type="NCBIfam" id="TIGR00229">
    <property type="entry name" value="sensory_box"/>
    <property type="match status" value="4"/>
</dbReference>
<dbReference type="SUPFAM" id="SSF47384">
    <property type="entry name" value="Homodimeric domain of signal transducing histidine kinase"/>
    <property type="match status" value="1"/>
</dbReference>
<proteinExistence type="predicted"/>
<sequence>MQPIDSGRLAQFVLDSAADFAILTTDLDGVITSWNSAAERTMGWSEAEALGQHACMIFTPEDQAEDGCGQEMAKARASGRAMDERWHLRKDGTRFWGAGSMTRLEDSETGEHIGYCKIVRDRTEQHEAGQRLEANEALLRNVLENTPDCLKLLTLDGRVSFMNGSGLKLLEVGGLQDVSGRAWPSLWPAEERGKVEAALAEALSGQVARFQGYCPTVKGTPKWWDVQVTLVPGAEGAPDLLLASSRDVTEQREAERERRETEARFRGFAENSTDVLWIVDARARRLEYLSPAYEYIWGEPRAAVLNDLSRWIDRVHPADRAQVSGAMPRLIKGEIAAVEYRIVRPDGGIRWIRDTGFPIRDADGAILRVAGIAQDVTDRKKAEESRQESEERHRLAVRATNDAIWDWDIRGNKVDWNEALQESYGYKPEEVDPNGDWWIEHIHPGDRERVSQSIHAVIRGTGSRWSDEYRFRRADGTYADVLDRAFMVRGADGEPLRLIGAMLDVTERRHSERELRRLNEHLEVEVANRTEQLRRQEDALRQSQKLEAVGQLTGGVAHDFNNLLTIIRSSAGLLRRPNLAEDKKQRYIEAISDTADRAAKLTGQLLAFARRQPLRPEVFPVEEKVRDVAEMIRSLMGARIQVDTRSECLDCYVEADPNQFETALVNLAVNARDAMGGEGHLFIGVKCTAAVPAVRGHAGASGNFIAVSASDTGSGIEPELLERIFEPFFTTKEVGKGTGLGLSQVYGFAKQSGGEVQVESRIGRGTTFTLYLPKAEARAVVPPSLPAPKPEELTPGRRNVLLVEDNNQVGDFARQILEDMGYVATWAPNAASALHLLEEDAGRFDVVFSDVVMPGMDGVELGHEIRRRWPSLRVVLTSGYSHVLANGGAKDFELIQKPYSAEGLSRALRSR</sequence>
<name>A0A840YMP2_9PROT</name>
<keyword evidence="9" id="KW-0677">Repeat</keyword>
<feature type="domain" description="Histidine kinase" evidence="15">
    <location>
        <begin position="555"/>
        <end position="776"/>
    </location>
</feature>
<keyword evidence="5" id="KW-0997">Cell inner membrane</keyword>
<evidence type="ECO:0000256" key="14">
    <source>
        <dbReference type="PROSITE-ProRule" id="PRU00169"/>
    </source>
</evidence>
<dbReference type="CDD" id="cd00130">
    <property type="entry name" value="PAS"/>
    <property type="match status" value="3"/>
</dbReference>
<dbReference type="SMART" id="SM00086">
    <property type="entry name" value="PAC"/>
    <property type="match status" value="4"/>
</dbReference>
<dbReference type="InterPro" id="IPR013655">
    <property type="entry name" value="PAS_fold_3"/>
</dbReference>
<dbReference type="Pfam" id="PF08448">
    <property type="entry name" value="PAS_4"/>
    <property type="match status" value="1"/>
</dbReference>
<accession>A0A840YMP2</accession>
<dbReference type="PROSITE" id="PS50109">
    <property type="entry name" value="HIS_KIN"/>
    <property type="match status" value="1"/>
</dbReference>
<dbReference type="Pfam" id="PF00512">
    <property type="entry name" value="HisKA"/>
    <property type="match status" value="1"/>
</dbReference>
<dbReference type="FunFam" id="2.10.70.100:FF:000001">
    <property type="entry name" value="Sensory transduction histidine kinase"/>
    <property type="match status" value="1"/>
</dbReference>
<protein>
    <recommendedName>
        <fullName evidence="3">histidine kinase</fullName>
        <ecNumber evidence="3">2.7.13.3</ecNumber>
    </recommendedName>
</protein>
<keyword evidence="7" id="KW-0808">Transferase</keyword>
<dbReference type="PROSITE" id="PS50113">
    <property type="entry name" value="PAC"/>
    <property type="match status" value="3"/>
</dbReference>